<keyword evidence="4" id="KW-1185">Reference proteome</keyword>
<dbReference type="Proteomes" id="UP001596157">
    <property type="component" value="Unassembled WGS sequence"/>
</dbReference>
<evidence type="ECO:0000259" key="1">
    <source>
        <dbReference type="Pfam" id="PF13556"/>
    </source>
</evidence>
<dbReference type="Gene3D" id="1.10.10.2840">
    <property type="entry name" value="PucR C-terminal helix-turn-helix domain"/>
    <property type="match status" value="1"/>
</dbReference>
<dbReference type="InterPro" id="IPR058663">
    <property type="entry name" value="PucR-like_N"/>
</dbReference>
<dbReference type="Pfam" id="PF13556">
    <property type="entry name" value="HTH_30"/>
    <property type="match status" value="1"/>
</dbReference>
<dbReference type="Pfam" id="PF25906">
    <property type="entry name" value="PucR-like_N"/>
    <property type="match status" value="1"/>
</dbReference>
<name>A0ABW0ELJ4_9PSEU</name>
<accession>A0ABW0ELJ4</accession>
<proteinExistence type="predicted"/>
<evidence type="ECO:0000313" key="4">
    <source>
        <dbReference type="Proteomes" id="UP001596157"/>
    </source>
</evidence>
<reference evidence="4" key="1">
    <citation type="journal article" date="2019" name="Int. J. Syst. Evol. Microbiol.">
        <title>The Global Catalogue of Microorganisms (GCM) 10K type strain sequencing project: providing services to taxonomists for standard genome sequencing and annotation.</title>
        <authorList>
            <consortium name="The Broad Institute Genomics Platform"/>
            <consortium name="The Broad Institute Genome Sequencing Center for Infectious Disease"/>
            <person name="Wu L."/>
            <person name="Ma J."/>
        </authorList>
    </citation>
    <scope>NUCLEOTIDE SEQUENCE [LARGE SCALE GENOMIC DNA]</scope>
    <source>
        <strain evidence="4">CCUG 59778</strain>
    </source>
</reference>
<dbReference type="InterPro" id="IPR042070">
    <property type="entry name" value="PucR_C-HTH_sf"/>
</dbReference>
<dbReference type="RefSeq" id="WP_378248154.1">
    <property type="nucleotide sequence ID" value="NZ_JBHSKF010000006.1"/>
</dbReference>
<evidence type="ECO:0000313" key="3">
    <source>
        <dbReference type="EMBL" id="MFC5288308.1"/>
    </source>
</evidence>
<organism evidence="3 4">
    <name type="scientific">Actinokineospora guangxiensis</name>
    <dbReference type="NCBI Taxonomy" id="1490288"/>
    <lineage>
        <taxon>Bacteria</taxon>
        <taxon>Bacillati</taxon>
        <taxon>Actinomycetota</taxon>
        <taxon>Actinomycetes</taxon>
        <taxon>Pseudonocardiales</taxon>
        <taxon>Pseudonocardiaceae</taxon>
        <taxon>Actinokineospora</taxon>
    </lineage>
</organism>
<dbReference type="EMBL" id="JBHSKF010000006">
    <property type="protein sequence ID" value="MFC5288308.1"/>
    <property type="molecule type" value="Genomic_DNA"/>
</dbReference>
<evidence type="ECO:0000259" key="2">
    <source>
        <dbReference type="Pfam" id="PF25906"/>
    </source>
</evidence>
<sequence>MVVVVAAPRGRDGFEPWRDIPAVAARVLRPRIDAIACELVETIRTEVGGYRAAPNTDVGRDVLAAVRRAVAQFVSLIENPVAPSSDDVEFFRRLGRTEYRNGRELDDLQAAYRVGARVACRRYAQIAQAAALPMTTVLSISDAVLAHIDNLANESAKGYAEAKSHGVDDPGRRRRALVERLVRRNPPEVGPSTAELAERAGWAVPDALACLVVDDPGGGRFRFDPDVLLLERAGELTAVIPGPRVAAACAAVGGARAAVGPVLPVAETWLSRYCARLALRTLPRSPEVIAADQHLLELFLRAGEPLGALLGRRGVDRLAELGAGKAARLAETLAALLASWGRSAPEIAAELGIHPQTARYRLRQLDEVFGDRMGDPDFRYEAETVLRLRALRRRG</sequence>
<feature type="domain" description="PucR C-terminal helix-turn-helix" evidence="1">
    <location>
        <begin position="329"/>
        <end position="387"/>
    </location>
</feature>
<feature type="domain" description="PucR-like N-terminal" evidence="2">
    <location>
        <begin position="17"/>
        <end position="181"/>
    </location>
</feature>
<comment type="caution">
    <text evidence="3">The sequence shown here is derived from an EMBL/GenBank/DDBJ whole genome shotgun (WGS) entry which is preliminary data.</text>
</comment>
<protein>
    <submittedName>
        <fullName evidence="3">Helix-turn-helix domain-containing protein</fullName>
    </submittedName>
</protein>
<dbReference type="InterPro" id="IPR025736">
    <property type="entry name" value="PucR_C-HTH_dom"/>
</dbReference>
<gene>
    <name evidence="3" type="ORF">ACFPM7_14705</name>
</gene>